<dbReference type="OrthoDB" id="64867at2759"/>
<feature type="region of interest" description="Disordered" evidence="2">
    <location>
        <begin position="570"/>
        <end position="619"/>
    </location>
</feature>
<dbReference type="Pfam" id="PF13949">
    <property type="entry name" value="ALIX_LYPXL_bnd"/>
    <property type="match status" value="1"/>
</dbReference>
<dbReference type="InterPro" id="IPR025304">
    <property type="entry name" value="ALIX_V_dom"/>
</dbReference>
<evidence type="ECO:0000313" key="4">
    <source>
        <dbReference type="EMBL" id="OMJ23585.1"/>
    </source>
</evidence>
<proteinExistence type="inferred from homology"/>
<comment type="similarity">
    <text evidence="1">Belongs to the palA/RIM20 family.</text>
</comment>
<feature type="compositionally biased region" description="Polar residues" evidence="2">
    <location>
        <begin position="570"/>
        <end position="608"/>
    </location>
</feature>
<dbReference type="Gene3D" id="1.25.40.280">
    <property type="entry name" value="alix/aip1 like domains"/>
    <property type="match status" value="1"/>
</dbReference>
<protein>
    <submittedName>
        <fullName evidence="4">pH-response regulator protein palA/RIM20</fullName>
    </submittedName>
</protein>
<dbReference type="PANTHER" id="PTHR23030:SF39">
    <property type="entry name" value="PROGRAMMED CELL DEATH 6-INTERACTING PROTEIN"/>
    <property type="match status" value="1"/>
</dbReference>
<dbReference type="Gene3D" id="1.20.140.50">
    <property type="entry name" value="alix/aip1 like domains"/>
    <property type="match status" value="1"/>
</dbReference>
<comment type="caution">
    <text evidence="4">The sequence shown here is derived from an EMBL/GenBank/DDBJ whole genome shotgun (WGS) entry which is preliminary data.</text>
</comment>
<dbReference type="GO" id="GO:0005768">
    <property type="term" value="C:endosome"/>
    <property type="evidence" value="ECO:0007669"/>
    <property type="project" value="TreeGrafter"/>
</dbReference>
<feature type="domain" description="BRO1" evidence="3">
    <location>
        <begin position="1"/>
        <end position="217"/>
    </location>
</feature>
<name>A0A1R1Y9S3_9FUNG</name>
<organism evidence="4 5">
    <name type="scientific">Smittium culicis</name>
    <dbReference type="NCBI Taxonomy" id="133412"/>
    <lineage>
        <taxon>Eukaryota</taxon>
        <taxon>Fungi</taxon>
        <taxon>Fungi incertae sedis</taxon>
        <taxon>Zoopagomycota</taxon>
        <taxon>Kickxellomycotina</taxon>
        <taxon>Harpellomycetes</taxon>
        <taxon>Harpellales</taxon>
        <taxon>Legeriomycetaceae</taxon>
        <taxon>Smittium</taxon>
    </lineage>
</organism>
<dbReference type="STRING" id="133412.A0A1R1Y9S3"/>
<reference evidence="4 5" key="1">
    <citation type="submission" date="2017-01" db="EMBL/GenBank/DDBJ databases">
        <authorList>
            <person name="Mah S.A."/>
            <person name="Swanson W.J."/>
            <person name="Moy G.W."/>
            <person name="Vacquier V.D."/>
        </authorList>
    </citation>
    <scope>NUCLEOTIDE SEQUENCE [LARGE SCALE GENOMIC DNA]</scope>
    <source>
        <strain evidence="4 5">GSMNP</strain>
    </source>
</reference>
<dbReference type="PROSITE" id="PS51180">
    <property type="entry name" value="BRO1"/>
    <property type="match status" value="1"/>
</dbReference>
<dbReference type="AlphaFoldDB" id="A0A1R1Y9S3"/>
<evidence type="ECO:0000256" key="2">
    <source>
        <dbReference type="SAM" id="MobiDB-lite"/>
    </source>
</evidence>
<dbReference type="Pfam" id="PF03097">
    <property type="entry name" value="BRO1"/>
    <property type="match status" value="1"/>
</dbReference>
<dbReference type="InterPro" id="IPR038499">
    <property type="entry name" value="BRO1_sf"/>
</dbReference>
<evidence type="ECO:0000313" key="5">
    <source>
        <dbReference type="Proteomes" id="UP000187283"/>
    </source>
</evidence>
<evidence type="ECO:0000256" key="1">
    <source>
        <dbReference type="ARBA" id="ARBA00038154"/>
    </source>
</evidence>
<evidence type="ECO:0000259" key="3">
    <source>
        <dbReference type="PROSITE" id="PS51180"/>
    </source>
</evidence>
<keyword evidence="5" id="KW-1185">Reference proteome</keyword>
<accession>A0A1R1Y9S3</accession>
<sequence length="619" mass="70186">MKNKNIAKIAKSVSEFYQICLDSIRNSSLPINLFQGWGDQISFKVCYYEAVVHYRCSCDSLENGKYGAEISHLQIARDKLGSVKSMSDQSSWWGKKLPKSYSESFEALNRIINDSLSRSTNDNDLIYLDYVPPAHELPVVSGFKMANLIIPEVIADPARFVDKEELGSPLFRALVPLVVHQAASLYEERKEQYIRMKIILPLDELSADGVKSLTSLNIKDAMDSVDKPIGIPPQIMLGADQIKSEGGFLALQKLNTQLANDRQKVASMLKESEASLTREFEADQKLRNLYQNNGVELKRTHSSELTSSYFSSINIFNETLIKAIDNDSFISQKMESWKQYILLLESGREKIMLSLPNSSSSDLLSSSQNKTVLSRLRQYYNETVAMFTERSEKMQSLKDQLANDDINSELISEVDSLYKKANSPFIKIELSHFEPLFSDKLSAYSEWHKYYSSEVEKQKEMFDSLVEANLAFIAARKQNSVVNKRETALGNLQLAIDRFHEIMKNLNEGIYFYQKLINGVGDVRRRCADYCMARNVEADELTAQLLQQGYNIDENFKGVTIDNNLGEFNNDSSGGMYESTSTNNAGRNDNNTPRLSNSQNLNISSWDPSTPLKYNSPRK</sequence>
<dbReference type="InterPro" id="IPR004328">
    <property type="entry name" value="BRO1_dom"/>
</dbReference>
<dbReference type="Proteomes" id="UP000187283">
    <property type="component" value="Unassembled WGS sequence"/>
</dbReference>
<dbReference type="EMBL" id="LSSN01000519">
    <property type="protein sequence ID" value="OMJ23585.1"/>
    <property type="molecule type" value="Genomic_DNA"/>
</dbReference>
<dbReference type="Gene3D" id="1.20.120.560">
    <property type="entry name" value="alix/aip1 in complex with the ypdl late domain"/>
    <property type="match status" value="1"/>
</dbReference>
<gene>
    <name evidence="4" type="ORF">AYI70_g2176</name>
</gene>
<dbReference type="PANTHER" id="PTHR23030">
    <property type="entry name" value="PCD6 INTERACTING PROTEIN-RELATED"/>
    <property type="match status" value="1"/>
</dbReference>